<keyword evidence="2" id="KW-1185">Reference proteome</keyword>
<evidence type="ECO:0000313" key="2">
    <source>
        <dbReference type="Proteomes" id="UP001549920"/>
    </source>
</evidence>
<protein>
    <recommendedName>
        <fullName evidence="3">Secreted protein</fullName>
    </recommendedName>
</protein>
<comment type="caution">
    <text evidence="1">The sequence shown here is derived from an EMBL/GenBank/DDBJ whole genome shotgun (WGS) entry which is preliminary data.</text>
</comment>
<accession>A0ABR3IIS4</accession>
<gene>
    <name evidence="1" type="ORF">ABMA27_012122</name>
</gene>
<sequence length="145" mass="16132">MFPALSRVFWRHALAANKCHVAMSIQFNNSKARKGGGRSFQHLEAANLNDPRKAAALLICPSRAGAQASFSYRYFGFAELMTSNSMVARCSFMRASILSWPASLMKGVTCDRGGTLKQKRMQAFCTRCTNLTEKPRRQGPYTVSQ</sequence>
<evidence type="ECO:0000313" key="1">
    <source>
        <dbReference type="EMBL" id="KAL0896174.1"/>
    </source>
</evidence>
<name>A0ABR3IIS4_LOXSC</name>
<proteinExistence type="predicted"/>
<evidence type="ECO:0008006" key="3">
    <source>
        <dbReference type="Google" id="ProtNLM"/>
    </source>
</evidence>
<reference evidence="1 2" key="1">
    <citation type="submission" date="2024-06" db="EMBL/GenBank/DDBJ databases">
        <title>A chromosome-level genome assembly of beet webworm, Loxostege sticticalis.</title>
        <authorList>
            <person name="Zhang Y."/>
        </authorList>
    </citation>
    <scope>NUCLEOTIDE SEQUENCE [LARGE SCALE GENOMIC DNA]</scope>
    <source>
        <strain evidence="1">AQ026</strain>
        <tissue evidence="1">Whole body</tissue>
    </source>
</reference>
<dbReference type="EMBL" id="JBEUOH010000003">
    <property type="protein sequence ID" value="KAL0896174.1"/>
    <property type="molecule type" value="Genomic_DNA"/>
</dbReference>
<dbReference type="Proteomes" id="UP001549920">
    <property type="component" value="Unassembled WGS sequence"/>
</dbReference>
<organism evidence="1 2">
    <name type="scientific">Loxostege sticticalis</name>
    <name type="common">Beet webworm moth</name>
    <dbReference type="NCBI Taxonomy" id="481309"/>
    <lineage>
        <taxon>Eukaryota</taxon>
        <taxon>Metazoa</taxon>
        <taxon>Ecdysozoa</taxon>
        <taxon>Arthropoda</taxon>
        <taxon>Hexapoda</taxon>
        <taxon>Insecta</taxon>
        <taxon>Pterygota</taxon>
        <taxon>Neoptera</taxon>
        <taxon>Endopterygota</taxon>
        <taxon>Lepidoptera</taxon>
        <taxon>Glossata</taxon>
        <taxon>Ditrysia</taxon>
        <taxon>Pyraloidea</taxon>
        <taxon>Crambidae</taxon>
        <taxon>Pyraustinae</taxon>
        <taxon>Loxostege</taxon>
    </lineage>
</organism>